<organism evidence="2 3">
    <name type="scientific">Cohnella lubricantis</name>
    <dbReference type="NCBI Taxonomy" id="2163172"/>
    <lineage>
        <taxon>Bacteria</taxon>
        <taxon>Bacillati</taxon>
        <taxon>Bacillota</taxon>
        <taxon>Bacilli</taxon>
        <taxon>Bacillales</taxon>
        <taxon>Paenibacillaceae</taxon>
        <taxon>Cohnella</taxon>
    </lineage>
</organism>
<proteinExistence type="predicted"/>
<reference evidence="2 3" key="1">
    <citation type="submission" date="2020-08" db="EMBL/GenBank/DDBJ databases">
        <title>Cohnella phylogeny.</title>
        <authorList>
            <person name="Dunlap C."/>
        </authorList>
    </citation>
    <scope>NUCLEOTIDE SEQUENCE [LARGE SCALE GENOMIC DNA]</scope>
    <source>
        <strain evidence="2 3">DSM 103658</strain>
    </source>
</reference>
<feature type="domain" description="Xylose isomerase-like TIM barrel" evidence="1">
    <location>
        <begin position="26"/>
        <end position="249"/>
    </location>
</feature>
<gene>
    <name evidence="2" type="ORF">H4Q31_18710</name>
</gene>
<evidence type="ECO:0000313" key="3">
    <source>
        <dbReference type="Proteomes" id="UP000574133"/>
    </source>
</evidence>
<comment type="caution">
    <text evidence="2">The sequence shown here is derived from an EMBL/GenBank/DDBJ whole genome shotgun (WGS) entry which is preliminary data.</text>
</comment>
<dbReference type="InterPro" id="IPR050312">
    <property type="entry name" value="IolE/XylAMocC-like"/>
</dbReference>
<dbReference type="InterPro" id="IPR036237">
    <property type="entry name" value="Xyl_isomerase-like_sf"/>
</dbReference>
<dbReference type="Pfam" id="PF01261">
    <property type="entry name" value="AP_endonuc_2"/>
    <property type="match status" value="1"/>
</dbReference>
<dbReference type="AlphaFoldDB" id="A0A841TGS4"/>
<dbReference type="RefSeq" id="WP_185180585.1">
    <property type="nucleotide sequence ID" value="NZ_CBCSEP010000006.1"/>
</dbReference>
<sequence>MAKPQVGIQMYSVRDLCAQDYLGTIRQIAGIGYRNVELAGYYDVSARELKAALADAGLNAPSAHIGLNAQEPVAEQVKRQLEYAQELGLKRYIVPYYPLGDNPTEDDVARMADRLEEAARIVTEGGLAFGYHNHAFEFQKVNGTPAIDLLLSRISPELMFMEFDLGWVRVGGEDPAAYVKKYAGRVPVVHAKDFKEDGQDTEIGSGSVDWDAALAACEASGTEYVIIEQEQYDVGSLESAKLNYAWFKERGWI</sequence>
<name>A0A841TGS4_9BACL</name>
<dbReference type="Gene3D" id="3.20.20.150">
    <property type="entry name" value="Divalent-metal-dependent TIM barrel enzymes"/>
    <property type="match status" value="1"/>
</dbReference>
<keyword evidence="3" id="KW-1185">Reference proteome</keyword>
<dbReference type="EMBL" id="JACJVN010000080">
    <property type="protein sequence ID" value="MBB6679325.1"/>
    <property type="molecule type" value="Genomic_DNA"/>
</dbReference>
<dbReference type="SUPFAM" id="SSF51658">
    <property type="entry name" value="Xylose isomerase-like"/>
    <property type="match status" value="1"/>
</dbReference>
<dbReference type="Proteomes" id="UP000574133">
    <property type="component" value="Unassembled WGS sequence"/>
</dbReference>
<evidence type="ECO:0000259" key="1">
    <source>
        <dbReference type="Pfam" id="PF01261"/>
    </source>
</evidence>
<dbReference type="InterPro" id="IPR013022">
    <property type="entry name" value="Xyl_isomerase-like_TIM-brl"/>
</dbReference>
<dbReference type="PANTHER" id="PTHR12110:SF41">
    <property type="entry name" value="INOSOSE DEHYDRATASE"/>
    <property type="match status" value="1"/>
</dbReference>
<evidence type="ECO:0000313" key="2">
    <source>
        <dbReference type="EMBL" id="MBB6679325.1"/>
    </source>
</evidence>
<accession>A0A841TGS4</accession>
<dbReference type="PANTHER" id="PTHR12110">
    <property type="entry name" value="HYDROXYPYRUVATE ISOMERASE"/>
    <property type="match status" value="1"/>
</dbReference>
<protein>
    <submittedName>
        <fullName evidence="2">TIM barrel protein</fullName>
    </submittedName>
</protein>